<reference evidence="1" key="1">
    <citation type="submission" date="2021-01" db="EMBL/GenBank/DDBJ databases">
        <authorList>
            <person name="Corre E."/>
            <person name="Pelletier E."/>
            <person name="Niang G."/>
            <person name="Scheremetjew M."/>
            <person name="Finn R."/>
            <person name="Kale V."/>
            <person name="Holt S."/>
            <person name="Cochrane G."/>
            <person name="Meng A."/>
            <person name="Brown T."/>
            <person name="Cohen L."/>
        </authorList>
    </citation>
    <scope>NUCLEOTIDE SEQUENCE</scope>
    <source>
        <strain evidence="1">NY070348D</strain>
    </source>
</reference>
<accession>A0A7S2WCC7</accession>
<dbReference type="EMBL" id="HBHK01010661">
    <property type="protein sequence ID" value="CAD9679770.1"/>
    <property type="molecule type" value="Transcribed_RNA"/>
</dbReference>
<proteinExistence type="predicted"/>
<protein>
    <submittedName>
        <fullName evidence="1">Uncharacterized protein</fullName>
    </submittedName>
</protein>
<name>A0A7S2WCC7_9STRA</name>
<dbReference type="AlphaFoldDB" id="A0A7S2WCC7"/>
<evidence type="ECO:0000313" key="1">
    <source>
        <dbReference type="EMBL" id="CAD9679770.1"/>
    </source>
</evidence>
<organism evidence="1">
    <name type="scientific">Mucochytrium quahogii</name>
    <dbReference type="NCBI Taxonomy" id="96639"/>
    <lineage>
        <taxon>Eukaryota</taxon>
        <taxon>Sar</taxon>
        <taxon>Stramenopiles</taxon>
        <taxon>Bigyra</taxon>
        <taxon>Labyrinthulomycetes</taxon>
        <taxon>Thraustochytrida</taxon>
        <taxon>Thraustochytriidae</taxon>
        <taxon>Mucochytrium</taxon>
    </lineage>
</organism>
<gene>
    <name evidence="1" type="ORF">QSP1433_LOCUS6678</name>
</gene>
<sequence length="255" mass="29360">MVDFKSVDWTKCHASFGLGDRYNELNKLKCDHALGLVDEAEGISLNIVPWVVSNGYTIYGTLEQKQFALQNLLLVHTLRPVVKICIKGFANKKQLFRTNAVPLFEQQIDITRFVDEYGKLSYKKKQSGLESTLQAFVDSDNKTVQLLRIKKKLSWSDAQISEFRKMIVDYLRIKLNRKYYFSVNLVVDGEGSDQAFVYSSRENNFLAHVAIGSTFVRWHRRRKLQCTINVPSVDKLFYNIKSDLGHDRHAVCLGI</sequence>